<evidence type="ECO:0000313" key="2">
    <source>
        <dbReference type="Proteomes" id="UP000028984"/>
    </source>
</evidence>
<dbReference type="Gene3D" id="3.30.2020.10">
    <property type="entry name" value="NE0471-like N-terminal domain"/>
    <property type="match status" value="1"/>
</dbReference>
<dbReference type="RefSeq" id="WP_044090404.1">
    <property type="nucleotide sequence ID" value="NZ_JDUW01000025.1"/>
</dbReference>
<dbReference type="EMBL" id="JGZK01000009">
    <property type="protein sequence ID" value="KFI85200.1"/>
    <property type="molecule type" value="Genomic_DNA"/>
</dbReference>
<dbReference type="eggNOG" id="ENOG5033ASB">
    <property type="taxonomic scope" value="Bacteria"/>
</dbReference>
<gene>
    <name evidence="1" type="ORF">BREU_2076</name>
</gene>
<comment type="caution">
    <text evidence="1">The sequence shown here is derived from an EMBL/GenBank/DDBJ whole genome shotgun (WGS) entry which is preliminary data.</text>
</comment>
<dbReference type="OrthoDB" id="3233810at2"/>
<dbReference type="InterPro" id="IPR036782">
    <property type="entry name" value="NE0471-like_N"/>
</dbReference>
<name>A0A087CPK0_9BIFI</name>
<dbReference type="SUPFAM" id="SSF143880">
    <property type="entry name" value="NE0471 N-terminal domain-like"/>
    <property type="match status" value="1"/>
</dbReference>
<keyword evidence="2" id="KW-1185">Reference proteome</keyword>
<dbReference type="InterPro" id="IPR018841">
    <property type="entry name" value="DUF2442"/>
</dbReference>
<proteinExistence type="predicted"/>
<accession>A0A087CPK0</accession>
<sequence length="82" mass="9021">MNIDYSIRVNSAQPLPGYRLKVICSDGASGVFDMSKYIDKGVFRKLNDPAEFAKVKLVSGVPTWPGNIDIAAERVRSDMTTV</sequence>
<organism evidence="1 2">
    <name type="scientific">Bifidobacterium reuteri DSM 23975</name>
    <dbReference type="NCBI Taxonomy" id="1437610"/>
    <lineage>
        <taxon>Bacteria</taxon>
        <taxon>Bacillati</taxon>
        <taxon>Actinomycetota</taxon>
        <taxon>Actinomycetes</taxon>
        <taxon>Bifidobacteriales</taxon>
        <taxon>Bifidobacteriaceae</taxon>
        <taxon>Bifidobacterium</taxon>
    </lineage>
</organism>
<reference evidence="1 2" key="1">
    <citation type="submission" date="2014-03" db="EMBL/GenBank/DDBJ databases">
        <title>Genomics of Bifidobacteria.</title>
        <authorList>
            <person name="Ventura M."/>
            <person name="Milani C."/>
            <person name="Lugli G.A."/>
        </authorList>
    </citation>
    <scope>NUCLEOTIDE SEQUENCE [LARGE SCALE GENOMIC DNA]</scope>
    <source>
        <strain evidence="1 2">DSM 23975</strain>
    </source>
</reference>
<evidence type="ECO:0008006" key="3">
    <source>
        <dbReference type="Google" id="ProtNLM"/>
    </source>
</evidence>
<protein>
    <recommendedName>
        <fullName evidence="3">DUF2442 domain-containing protein</fullName>
    </recommendedName>
</protein>
<dbReference type="AlphaFoldDB" id="A0A087CPK0"/>
<dbReference type="STRING" id="1437610.BREU_2076"/>
<dbReference type="Pfam" id="PF10387">
    <property type="entry name" value="DUF2442"/>
    <property type="match status" value="1"/>
</dbReference>
<evidence type="ECO:0000313" key="1">
    <source>
        <dbReference type="EMBL" id="KFI85200.1"/>
    </source>
</evidence>
<dbReference type="Proteomes" id="UP000028984">
    <property type="component" value="Unassembled WGS sequence"/>
</dbReference>